<dbReference type="EMBL" id="LAZR01013167">
    <property type="protein sequence ID" value="KKM23238.1"/>
    <property type="molecule type" value="Genomic_DNA"/>
</dbReference>
<dbReference type="InterPro" id="IPR050697">
    <property type="entry name" value="Adenylyl/Guanylyl_Cyclase_3/4"/>
</dbReference>
<dbReference type="Gene3D" id="3.30.70.1230">
    <property type="entry name" value="Nucleotide cyclase"/>
    <property type="match status" value="1"/>
</dbReference>
<dbReference type="PANTHER" id="PTHR43081">
    <property type="entry name" value="ADENYLATE CYCLASE, TERMINAL-DIFFERENTIATION SPECIFIC-RELATED"/>
    <property type="match status" value="1"/>
</dbReference>
<evidence type="ECO:0000313" key="2">
    <source>
        <dbReference type="EMBL" id="KKM23238.1"/>
    </source>
</evidence>
<gene>
    <name evidence="2" type="ORF">LCGC14_1617210</name>
</gene>
<sequence length="239" mass="26626">MKCPKCQHKNPDEAVFCGSCGAKLSLVCPQCGSENPPMNKFCMKCGLNLTIPSEPAIKDLSLDEKLEKIQKYLPKGITEKILAQRDRIEGERKQVTVMFCDMEGFTGLSEKIDPEEVYSIMDQVYEILIHKVHDYEGTVNEMTGDGIMALFGAPIALEDAPQRAIRSAYAIHREMTRFNDKIKQEKEKMPPINMRIGIHTGPVVVGTLGNDLRVEFKAVGDTVNLASRMESLAKPGSTY</sequence>
<dbReference type="InterPro" id="IPR025874">
    <property type="entry name" value="DZR"/>
</dbReference>
<accession>A0A0F9KM31</accession>
<name>A0A0F9KM31_9ZZZZ</name>
<dbReference type="Pfam" id="PF00211">
    <property type="entry name" value="Guanylate_cyc"/>
    <property type="match status" value="1"/>
</dbReference>
<dbReference type="PANTHER" id="PTHR43081:SF1">
    <property type="entry name" value="ADENYLATE CYCLASE, TERMINAL-DIFFERENTIATION SPECIFIC"/>
    <property type="match status" value="1"/>
</dbReference>
<dbReference type="SMART" id="SM00044">
    <property type="entry name" value="CYCc"/>
    <property type="match status" value="1"/>
</dbReference>
<protein>
    <recommendedName>
        <fullName evidence="1">Guanylate cyclase domain-containing protein</fullName>
    </recommendedName>
</protein>
<dbReference type="GO" id="GO:0035556">
    <property type="term" value="P:intracellular signal transduction"/>
    <property type="evidence" value="ECO:0007669"/>
    <property type="project" value="InterPro"/>
</dbReference>
<evidence type="ECO:0000259" key="1">
    <source>
        <dbReference type="PROSITE" id="PS50125"/>
    </source>
</evidence>
<dbReference type="AlphaFoldDB" id="A0A0F9KM31"/>
<dbReference type="GO" id="GO:0006171">
    <property type="term" value="P:cAMP biosynthetic process"/>
    <property type="evidence" value="ECO:0007669"/>
    <property type="project" value="TreeGrafter"/>
</dbReference>
<reference evidence="2" key="1">
    <citation type="journal article" date="2015" name="Nature">
        <title>Complex archaea that bridge the gap between prokaryotes and eukaryotes.</title>
        <authorList>
            <person name="Spang A."/>
            <person name="Saw J.H."/>
            <person name="Jorgensen S.L."/>
            <person name="Zaremba-Niedzwiedzka K."/>
            <person name="Martijn J."/>
            <person name="Lind A.E."/>
            <person name="van Eijk R."/>
            <person name="Schleper C."/>
            <person name="Guy L."/>
            <person name="Ettema T.J."/>
        </authorList>
    </citation>
    <scope>NUCLEOTIDE SEQUENCE</scope>
</reference>
<dbReference type="Pfam" id="PF12773">
    <property type="entry name" value="DZR"/>
    <property type="match status" value="1"/>
</dbReference>
<organism evidence="2">
    <name type="scientific">marine sediment metagenome</name>
    <dbReference type="NCBI Taxonomy" id="412755"/>
    <lineage>
        <taxon>unclassified sequences</taxon>
        <taxon>metagenomes</taxon>
        <taxon>ecological metagenomes</taxon>
    </lineage>
</organism>
<feature type="non-terminal residue" evidence="2">
    <location>
        <position position="239"/>
    </location>
</feature>
<feature type="domain" description="Guanylate cyclase" evidence="1">
    <location>
        <begin position="96"/>
        <end position="230"/>
    </location>
</feature>
<dbReference type="CDD" id="cd07302">
    <property type="entry name" value="CHD"/>
    <property type="match status" value="1"/>
</dbReference>
<proteinExistence type="predicted"/>
<dbReference type="InterPro" id="IPR001054">
    <property type="entry name" value="A/G_cyclase"/>
</dbReference>
<dbReference type="InterPro" id="IPR029787">
    <property type="entry name" value="Nucleotide_cyclase"/>
</dbReference>
<dbReference type="PROSITE" id="PS50125">
    <property type="entry name" value="GUANYLATE_CYCLASE_2"/>
    <property type="match status" value="1"/>
</dbReference>
<dbReference type="SUPFAM" id="SSF55073">
    <property type="entry name" value="Nucleotide cyclase"/>
    <property type="match status" value="1"/>
</dbReference>
<comment type="caution">
    <text evidence="2">The sequence shown here is derived from an EMBL/GenBank/DDBJ whole genome shotgun (WGS) entry which is preliminary data.</text>
</comment>